<name>A0A1N7JX75_9GAMM</name>
<gene>
    <name evidence="3" type="ORF">SAMN05421760_10257</name>
</gene>
<evidence type="ECO:0000313" key="4">
    <source>
        <dbReference type="Proteomes" id="UP000185999"/>
    </source>
</evidence>
<dbReference type="GO" id="GO:0006633">
    <property type="term" value="P:fatty acid biosynthetic process"/>
    <property type="evidence" value="ECO:0007669"/>
    <property type="project" value="InterPro"/>
</dbReference>
<protein>
    <submittedName>
        <fullName evidence="3">3-hydroxybutyryl-CoA dehydratase</fullName>
    </submittedName>
</protein>
<dbReference type="STRING" id="619304.SAMN05421760_10257"/>
<dbReference type="InterPro" id="IPR002539">
    <property type="entry name" value="MaoC-like_dom"/>
</dbReference>
<keyword evidence="4" id="KW-1185">Reference proteome</keyword>
<evidence type="ECO:0000313" key="3">
    <source>
        <dbReference type="EMBL" id="SIS53804.1"/>
    </source>
</evidence>
<dbReference type="OrthoDB" id="9774179at2"/>
<dbReference type="GO" id="GO:0005835">
    <property type="term" value="C:fatty acid synthase complex"/>
    <property type="evidence" value="ECO:0007669"/>
    <property type="project" value="InterPro"/>
</dbReference>
<dbReference type="RefSeq" id="WP_054340906.1">
    <property type="nucleotide sequence ID" value="NZ_FTOE01000002.1"/>
</dbReference>
<dbReference type="GO" id="GO:0019171">
    <property type="term" value="F:(3R)-hydroxyacyl-[acyl-carrier-protein] dehydratase activity"/>
    <property type="evidence" value="ECO:0007669"/>
    <property type="project" value="TreeGrafter"/>
</dbReference>
<dbReference type="PANTHER" id="PTHR43437:SF3">
    <property type="entry name" value="HYDROXYACYL-THIOESTER DEHYDRATASE TYPE 2, MITOCHONDRIAL"/>
    <property type="match status" value="1"/>
</dbReference>
<dbReference type="CDD" id="cd03449">
    <property type="entry name" value="R_hydratase"/>
    <property type="match status" value="1"/>
</dbReference>
<dbReference type="InterPro" id="IPR050965">
    <property type="entry name" value="UPF0336/Enoyl-CoA_hydratase"/>
</dbReference>
<dbReference type="EMBL" id="FTOE01000002">
    <property type="protein sequence ID" value="SIS53804.1"/>
    <property type="molecule type" value="Genomic_DNA"/>
</dbReference>
<dbReference type="PRINTS" id="PR01483">
    <property type="entry name" value="FASYNTHASE"/>
</dbReference>
<keyword evidence="1" id="KW-0456">Lyase</keyword>
<dbReference type="FunFam" id="3.10.129.10:FF:000042">
    <property type="entry name" value="MaoC domain protein dehydratase"/>
    <property type="match status" value="1"/>
</dbReference>
<dbReference type="Gene3D" id="3.10.129.10">
    <property type="entry name" value="Hotdog Thioesterase"/>
    <property type="match status" value="1"/>
</dbReference>
<feature type="domain" description="MaoC-like" evidence="2">
    <location>
        <begin position="18"/>
        <end position="122"/>
    </location>
</feature>
<dbReference type="Proteomes" id="UP000185999">
    <property type="component" value="Unassembled WGS sequence"/>
</dbReference>
<dbReference type="GO" id="GO:0004312">
    <property type="term" value="F:fatty acid synthase activity"/>
    <property type="evidence" value="ECO:0007669"/>
    <property type="project" value="InterPro"/>
</dbReference>
<reference evidence="4" key="1">
    <citation type="submission" date="2017-01" db="EMBL/GenBank/DDBJ databases">
        <authorList>
            <person name="Varghese N."/>
            <person name="Submissions S."/>
        </authorList>
    </citation>
    <scope>NUCLEOTIDE SEQUENCE [LARGE SCALE GENOMIC DNA]</scope>
    <source>
        <strain evidence="4">DSM 22306</strain>
    </source>
</reference>
<proteinExistence type="predicted"/>
<dbReference type="PANTHER" id="PTHR43437">
    <property type="entry name" value="HYDROXYACYL-THIOESTER DEHYDRATASE TYPE 2, MITOCHONDRIAL-RELATED"/>
    <property type="match status" value="1"/>
</dbReference>
<dbReference type="InterPro" id="IPR003965">
    <property type="entry name" value="Fatty_acid_synthase"/>
</dbReference>
<dbReference type="AlphaFoldDB" id="A0A1N7JX75"/>
<evidence type="ECO:0000259" key="2">
    <source>
        <dbReference type="Pfam" id="PF01575"/>
    </source>
</evidence>
<dbReference type="Pfam" id="PF01575">
    <property type="entry name" value="MaoC_dehydratas"/>
    <property type="match status" value="1"/>
</dbReference>
<evidence type="ECO:0000256" key="1">
    <source>
        <dbReference type="ARBA" id="ARBA00023239"/>
    </source>
</evidence>
<dbReference type="InterPro" id="IPR029069">
    <property type="entry name" value="HotDog_dom_sf"/>
</dbReference>
<sequence length="145" mass="15914">MQELHGYYLEDLEVGMSASYAKTISESDVYMFAGISGDNNPIHINDDYAKTTPFKKRIVHGMFSAALISTVAGTRLPGPGAIYIDQQIKFRAPVFIGDTAKATLTVTEIDQKRRRVTAKTEVHVGETLVATGTGIFMVDRREAAE</sequence>
<dbReference type="SUPFAM" id="SSF54637">
    <property type="entry name" value="Thioesterase/thiol ester dehydrase-isomerase"/>
    <property type="match status" value="1"/>
</dbReference>
<organism evidence="3 4">
    <name type="scientific">Neptunomonas antarctica</name>
    <dbReference type="NCBI Taxonomy" id="619304"/>
    <lineage>
        <taxon>Bacteria</taxon>
        <taxon>Pseudomonadati</taxon>
        <taxon>Pseudomonadota</taxon>
        <taxon>Gammaproteobacteria</taxon>
        <taxon>Oceanospirillales</taxon>
        <taxon>Oceanospirillaceae</taxon>
        <taxon>Neptunomonas</taxon>
    </lineage>
</organism>
<accession>A0A1N7JX75</accession>